<accession>A0A6G1EIQ5</accession>
<proteinExistence type="predicted"/>
<dbReference type="EMBL" id="SPHZ02000003">
    <property type="protein sequence ID" value="KAF0924476.1"/>
    <property type="molecule type" value="Genomic_DNA"/>
</dbReference>
<reference evidence="2 3" key="1">
    <citation type="submission" date="2019-11" db="EMBL/GenBank/DDBJ databases">
        <title>Whole genome sequence of Oryza granulata.</title>
        <authorList>
            <person name="Li W."/>
        </authorList>
    </citation>
    <scope>NUCLEOTIDE SEQUENCE [LARGE SCALE GENOMIC DNA]</scope>
    <source>
        <strain evidence="3">cv. Menghai</strain>
        <tissue evidence="2">Leaf</tissue>
    </source>
</reference>
<gene>
    <name evidence="2" type="ORF">E2562_010125</name>
</gene>
<evidence type="ECO:0008006" key="4">
    <source>
        <dbReference type="Google" id="ProtNLM"/>
    </source>
</evidence>
<name>A0A6G1EIQ5_9ORYZ</name>
<evidence type="ECO:0000256" key="1">
    <source>
        <dbReference type="SAM" id="MobiDB-lite"/>
    </source>
</evidence>
<feature type="region of interest" description="Disordered" evidence="1">
    <location>
        <begin position="63"/>
        <end position="88"/>
    </location>
</feature>
<sequence>MDAVELLVGSRGASRAELGDGSKGVSIHRATACSGLGGGTSHRRVGMACDWWWRAVLQLTLPGGGSDRQMAGGSPERYGGMKGKRKRS</sequence>
<organism evidence="2 3">
    <name type="scientific">Oryza meyeriana var. granulata</name>
    <dbReference type="NCBI Taxonomy" id="110450"/>
    <lineage>
        <taxon>Eukaryota</taxon>
        <taxon>Viridiplantae</taxon>
        <taxon>Streptophyta</taxon>
        <taxon>Embryophyta</taxon>
        <taxon>Tracheophyta</taxon>
        <taxon>Spermatophyta</taxon>
        <taxon>Magnoliopsida</taxon>
        <taxon>Liliopsida</taxon>
        <taxon>Poales</taxon>
        <taxon>Poaceae</taxon>
        <taxon>BOP clade</taxon>
        <taxon>Oryzoideae</taxon>
        <taxon>Oryzeae</taxon>
        <taxon>Oryzinae</taxon>
        <taxon>Oryza</taxon>
        <taxon>Oryza meyeriana</taxon>
    </lineage>
</organism>
<keyword evidence="3" id="KW-1185">Reference proteome</keyword>
<evidence type="ECO:0000313" key="2">
    <source>
        <dbReference type="EMBL" id="KAF0924476.1"/>
    </source>
</evidence>
<dbReference type="AlphaFoldDB" id="A0A6G1EIQ5"/>
<evidence type="ECO:0000313" key="3">
    <source>
        <dbReference type="Proteomes" id="UP000479710"/>
    </source>
</evidence>
<protein>
    <recommendedName>
        <fullName evidence="4">DUF834 domain-containing protein</fullName>
    </recommendedName>
</protein>
<comment type="caution">
    <text evidence="2">The sequence shown here is derived from an EMBL/GenBank/DDBJ whole genome shotgun (WGS) entry which is preliminary data.</text>
</comment>
<dbReference type="Proteomes" id="UP000479710">
    <property type="component" value="Unassembled WGS sequence"/>
</dbReference>